<keyword evidence="4 6" id="KW-0975">Bacterial flagellum</keyword>
<dbReference type="InterPro" id="IPR020013">
    <property type="entry name" value="Flagellar_FlgE/F/G"/>
</dbReference>
<dbReference type="Pfam" id="PF22692">
    <property type="entry name" value="LlgE_F_G_D1"/>
    <property type="match status" value="1"/>
</dbReference>
<organism evidence="10 11">
    <name type="scientific">Gemmata massiliana</name>
    <dbReference type="NCBI Taxonomy" id="1210884"/>
    <lineage>
        <taxon>Bacteria</taxon>
        <taxon>Pseudomonadati</taxon>
        <taxon>Planctomycetota</taxon>
        <taxon>Planctomycetia</taxon>
        <taxon>Gemmatales</taxon>
        <taxon>Gemmataceae</taxon>
        <taxon>Gemmata</taxon>
    </lineage>
</organism>
<evidence type="ECO:0000313" key="10">
    <source>
        <dbReference type="EMBL" id="VTR96399.1"/>
    </source>
</evidence>
<dbReference type="SUPFAM" id="SSF117143">
    <property type="entry name" value="Flagellar hook protein flgE"/>
    <property type="match status" value="1"/>
</dbReference>
<evidence type="ECO:0000259" key="9">
    <source>
        <dbReference type="Pfam" id="PF22692"/>
    </source>
</evidence>
<dbReference type="PANTHER" id="PTHR30435:SF19">
    <property type="entry name" value="FLAGELLAR BASAL-BODY ROD PROTEIN FLGG"/>
    <property type="match status" value="1"/>
</dbReference>
<dbReference type="InterPro" id="IPR001444">
    <property type="entry name" value="Flag_bb_rod_N"/>
</dbReference>
<keyword evidence="11" id="KW-1185">Reference proteome</keyword>
<evidence type="ECO:0000259" key="7">
    <source>
        <dbReference type="Pfam" id="PF00460"/>
    </source>
</evidence>
<dbReference type="PANTHER" id="PTHR30435">
    <property type="entry name" value="FLAGELLAR PROTEIN"/>
    <property type="match status" value="1"/>
</dbReference>
<evidence type="ECO:0000256" key="2">
    <source>
        <dbReference type="ARBA" id="ARBA00009677"/>
    </source>
</evidence>
<dbReference type="KEGG" id="gms:SOIL9_13150"/>
<feature type="domain" description="Flagellar basal body rod protein N-terminal" evidence="7">
    <location>
        <begin position="7"/>
        <end position="35"/>
    </location>
</feature>
<evidence type="ECO:0000259" key="8">
    <source>
        <dbReference type="Pfam" id="PF06429"/>
    </source>
</evidence>
<dbReference type="EMBL" id="LR593886">
    <property type="protein sequence ID" value="VTR96399.1"/>
    <property type="molecule type" value="Genomic_DNA"/>
</dbReference>
<dbReference type="Pfam" id="PF00460">
    <property type="entry name" value="Flg_bb_rod"/>
    <property type="match status" value="1"/>
</dbReference>
<keyword evidence="10" id="KW-0969">Cilium</keyword>
<dbReference type="NCBIfam" id="TIGR03506">
    <property type="entry name" value="FlgEFG_subfam"/>
    <property type="match status" value="2"/>
</dbReference>
<evidence type="ECO:0000256" key="6">
    <source>
        <dbReference type="RuleBase" id="RU362116"/>
    </source>
</evidence>
<name>A0A6P2D5I1_9BACT</name>
<dbReference type="InterPro" id="IPR012834">
    <property type="entry name" value="FlgG_G_neg"/>
</dbReference>
<reference evidence="10 11" key="1">
    <citation type="submission" date="2019-05" db="EMBL/GenBank/DDBJ databases">
        <authorList>
            <consortium name="Science for Life Laboratories"/>
        </authorList>
    </citation>
    <scope>NUCLEOTIDE SEQUENCE [LARGE SCALE GENOMIC DNA]</scope>
    <source>
        <strain evidence="10">Soil9</strain>
    </source>
</reference>
<accession>A0A6P2D5I1</accession>
<evidence type="ECO:0000256" key="1">
    <source>
        <dbReference type="ARBA" id="ARBA00004117"/>
    </source>
</evidence>
<protein>
    <recommendedName>
        <fullName evidence="3 5">Flagellar basal-body rod protein FlgG</fullName>
    </recommendedName>
</protein>
<dbReference type="NCBIfam" id="TIGR02488">
    <property type="entry name" value="flgG_G_neg"/>
    <property type="match status" value="1"/>
</dbReference>
<feature type="domain" description="Flagellar basal-body/hook protein C-terminal" evidence="8">
    <location>
        <begin position="216"/>
        <end position="261"/>
    </location>
</feature>
<evidence type="ECO:0000313" key="11">
    <source>
        <dbReference type="Proteomes" id="UP000464178"/>
    </source>
</evidence>
<dbReference type="GO" id="GO:0071978">
    <property type="term" value="P:bacterial-type flagellum-dependent swarming motility"/>
    <property type="evidence" value="ECO:0007669"/>
    <property type="project" value="TreeGrafter"/>
</dbReference>
<keyword evidence="10" id="KW-0282">Flagellum</keyword>
<dbReference type="InterPro" id="IPR037925">
    <property type="entry name" value="FlgE/F/G-like"/>
</dbReference>
<keyword evidence="10" id="KW-0966">Cell projection</keyword>
<proteinExistence type="inferred from homology"/>
<comment type="subcellular location">
    <subcellularLocation>
        <location evidence="1 6">Bacterial flagellum basal body</location>
    </subcellularLocation>
</comment>
<dbReference type="AlphaFoldDB" id="A0A6P2D5I1"/>
<gene>
    <name evidence="10" type="ORF">SOIL9_13150</name>
</gene>
<dbReference type="Pfam" id="PF06429">
    <property type="entry name" value="Flg_bbr_C"/>
    <property type="match status" value="1"/>
</dbReference>
<evidence type="ECO:0000256" key="4">
    <source>
        <dbReference type="ARBA" id="ARBA00023143"/>
    </source>
</evidence>
<dbReference type="InterPro" id="IPR053967">
    <property type="entry name" value="LlgE_F_G-like_D1"/>
</dbReference>
<feature type="domain" description="Flagellar hook protein FlgE/F/G-like D1" evidence="9">
    <location>
        <begin position="96"/>
        <end position="159"/>
    </location>
</feature>
<evidence type="ECO:0000256" key="5">
    <source>
        <dbReference type="NCBIfam" id="TIGR02488"/>
    </source>
</evidence>
<sequence>MIKALFTSATGMSVQTTSIDNTSNNIANVNTNGFKKGQADFQDLIYINQRAPGSDAAQGLQVPTGLQIGSGARVAGITKVFTTGALVNTQNPFDVAVEGEGFFQVTLPSGELRYTRDGALRLNAQGSLVTSDGFLISPQITIPTSAVAVSVGSDGTISVQNAGALNASTVLGQLTLVRFQNPAGLSAEGRNLFAETASSGAPLIATPGQNGVGLTRQGFLERSNVDVVTELVNLILAQRAYEFNTRAVRTADNMLASTTDLIR</sequence>
<evidence type="ECO:0000256" key="3">
    <source>
        <dbReference type="ARBA" id="ARBA00017948"/>
    </source>
</evidence>
<dbReference type="Proteomes" id="UP000464178">
    <property type="component" value="Chromosome"/>
</dbReference>
<dbReference type="GO" id="GO:0009426">
    <property type="term" value="C:bacterial-type flagellum basal body, distal rod"/>
    <property type="evidence" value="ECO:0007669"/>
    <property type="project" value="UniProtKB-UniRule"/>
</dbReference>
<comment type="similarity">
    <text evidence="2 6">Belongs to the flagella basal body rod proteins family.</text>
</comment>
<dbReference type="InterPro" id="IPR010930">
    <property type="entry name" value="Flg_bb/hook_C_dom"/>
</dbReference>
<dbReference type="RefSeq" id="WP_162670688.1">
    <property type="nucleotide sequence ID" value="NZ_LR593886.1"/>
</dbReference>